<name>A0AAD4FKT9_9PLEO</name>
<dbReference type="EMBL" id="JAANER010000004">
    <property type="protein sequence ID" value="KAG9190381.1"/>
    <property type="molecule type" value="Genomic_DNA"/>
</dbReference>
<proteinExistence type="predicted"/>
<gene>
    <name evidence="2" type="ORF">G6011_08469</name>
</gene>
<reference evidence="2" key="1">
    <citation type="submission" date="2021-07" db="EMBL/GenBank/DDBJ databases">
        <title>Genome Resource of American Ginseng Black Spot Pathogen Alternaria panax.</title>
        <authorList>
            <person name="Qiu C."/>
            <person name="Wang W."/>
            <person name="Liu Z."/>
        </authorList>
    </citation>
    <scope>NUCLEOTIDE SEQUENCE</scope>
    <source>
        <strain evidence="2">BNCC115425</strain>
    </source>
</reference>
<dbReference type="PANTHER" id="PTHR47843:SF5">
    <property type="entry name" value="BTB_POZ DOMAIN PROTEIN"/>
    <property type="match status" value="1"/>
</dbReference>
<dbReference type="SUPFAM" id="SSF54695">
    <property type="entry name" value="POZ domain"/>
    <property type="match status" value="1"/>
</dbReference>
<sequence>MVEASHLQVVGAVKSCLFSGGYSDLTIRCGEDVYKVHKTIVCTPTGFFARATKFGDKKSQTDVNDLPDDETRVIASLIQYLYSSEYDGELRGTLNAENAKPLESS</sequence>
<dbReference type="Pfam" id="PF00651">
    <property type="entry name" value="BTB"/>
    <property type="match status" value="1"/>
</dbReference>
<organism evidence="2 3">
    <name type="scientific">Alternaria panax</name>
    <dbReference type="NCBI Taxonomy" id="48097"/>
    <lineage>
        <taxon>Eukaryota</taxon>
        <taxon>Fungi</taxon>
        <taxon>Dikarya</taxon>
        <taxon>Ascomycota</taxon>
        <taxon>Pezizomycotina</taxon>
        <taxon>Dothideomycetes</taxon>
        <taxon>Pleosporomycetidae</taxon>
        <taxon>Pleosporales</taxon>
        <taxon>Pleosporineae</taxon>
        <taxon>Pleosporaceae</taxon>
        <taxon>Alternaria</taxon>
        <taxon>Alternaria sect. Panax</taxon>
    </lineage>
</organism>
<dbReference type="PANTHER" id="PTHR47843">
    <property type="entry name" value="BTB DOMAIN-CONTAINING PROTEIN-RELATED"/>
    <property type="match status" value="1"/>
</dbReference>
<feature type="domain" description="BTB" evidence="1">
    <location>
        <begin position="23"/>
        <end position="90"/>
    </location>
</feature>
<dbReference type="InterPro" id="IPR011333">
    <property type="entry name" value="SKP1/BTB/POZ_sf"/>
</dbReference>
<evidence type="ECO:0000259" key="1">
    <source>
        <dbReference type="PROSITE" id="PS50097"/>
    </source>
</evidence>
<dbReference type="CDD" id="cd18186">
    <property type="entry name" value="BTB_POZ_ZBTB_KLHL-like"/>
    <property type="match status" value="1"/>
</dbReference>
<accession>A0AAD4FKT9</accession>
<dbReference type="AlphaFoldDB" id="A0AAD4FKT9"/>
<protein>
    <recommendedName>
        <fullName evidence="1">BTB domain-containing protein</fullName>
    </recommendedName>
</protein>
<dbReference type="InterPro" id="IPR000210">
    <property type="entry name" value="BTB/POZ_dom"/>
</dbReference>
<dbReference type="Proteomes" id="UP001199106">
    <property type="component" value="Unassembled WGS sequence"/>
</dbReference>
<comment type="caution">
    <text evidence="2">The sequence shown here is derived from an EMBL/GenBank/DDBJ whole genome shotgun (WGS) entry which is preliminary data.</text>
</comment>
<dbReference type="Gene3D" id="3.30.710.10">
    <property type="entry name" value="Potassium Channel Kv1.1, Chain A"/>
    <property type="match status" value="1"/>
</dbReference>
<evidence type="ECO:0000313" key="3">
    <source>
        <dbReference type="Proteomes" id="UP001199106"/>
    </source>
</evidence>
<keyword evidence="3" id="KW-1185">Reference proteome</keyword>
<evidence type="ECO:0000313" key="2">
    <source>
        <dbReference type="EMBL" id="KAG9190381.1"/>
    </source>
</evidence>
<dbReference type="PROSITE" id="PS50097">
    <property type="entry name" value="BTB"/>
    <property type="match status" value="1"/>
</dbReference>